<sequence>MSALRKLLFPVLLLMGIDTALSTTLNVTAINAHDGKSHFECWSLSAPFFSSSQAGIVGTQATQLGDVTNMTYGVISPGYDAQFHTAPYPQWVVVLNGLFTITLPDNSSDSLTLTTGESGLLFAMDTPDISKRGHGNYIYGPAESIFLQIPTPNGSIPEHELIYSDKPCGAQEFSGLREQAT</sequence>
<dbReference type="OrthoDB" id="3223416at2759"/>
<reference evidence="3" key="1">
    <citation type="journal article" date="2015" name="BMC Genomics">
        <title>Genomic and transcriptomic analysis of the endophytic fungus Pestalotiopsis fici reveals its lifestyle and high potential for synthesis of natural products.</title>
        <authorList>
            <person name="Wang X."/>
            <person name="Zhang X."/>
            <person name="Liu L."/>
            <person name="Xiang M."/>
            <person name="Wang W."/>
            <person name="Sun X."/>
            <person name="Che Y."/>
            <person name="Guo L."/>
            <person name="Liu G."/>
            <person name="Guo L."/>
            <person name="Wang C."/>
            <person name="Yin W.B."/>
            <person name="Stadler M."/>
            <person name="Zhang X."/>
            <person name="Liu X."/>
        </authorList>
    </citation>
    <scope>NUCLEOTIDE SEQUENCE [LARGE SCALE GENOMIC DNA]</scope>
    <source>
        <strain evidence="3">W106-1 / CGMCC3.15140</strain>
    </source>
</reference>
<feature type="chain" id="PRO_5004835293" description="Small secreted protein" evidence="1">
    <location>
        <begin position="23"/>
        <end position="181"/>
    </location>
</feature>
<dbReference type="HOGENOM" id="CLU_062260_1_0_1"/>
<gene>
    <name evidence="2" type="ORF">PFICI_11596</name>
</gene>
<dbReference type="EMBL" id="KI912117">
    <property type="protein sequence ID" value="ETS76209.1"/>
    <property type="molecule type" value="Genomic_DNA"/>
</dbReference>
<proteinExistence type="predicted"/>
<dbReference type="InParanoid" id="W3WQV3"/>
<dbReference type="KEGG" id="pfy:PFICI_11596"/>
<accession>W3WQV3</accession>
<organism evidence="2 3">
    <name type="scientific">Pestalotiopsis fici (strain W106-1 / CGMCC3.15140)</name>
    <dbReference type="NCBI Taxonomy" id="1229662"/>
    <lineage>
        <taxon>Eukaryota</taxon>
        <taxon>Fungi</taxon>
        <taxon>Dikarya</taxon>
        <taxon>Ascomycota</taxon>
        <taxon>Pezizomycotina</taxon>
        <taxon>Sordariomycetes</taxon>
        <taxon>Xylariomycetidae</taxon>
        <taxon>Amphisphaeriales</taxon>
        <taxon>Sporocadaceae</taxon>
        <taxon>Pestalotiopsis</taxon>
    </lineage>
</organism>
<evidence type="ECO:0000313" key="2">
    <source>
        <dbReference type="EMBL" id="ETS76209.1"/>
    </source>
</evidence>
<evidence type="ECO:0000313" key="3">
    <source>
        <dbReference type="Proteomes" id="UP000030651"/>
    </source>
</evidence>
<evidence type="ECO:0008006" key="4">
    <source>
        <dbReference type="Google" id="ProtNLM"/>
    </source>
</evidence>
<dbReference type="SUPFAM" id="SSF51182">
    <property type="entry name" value="RmlC-like cupins"/>
    <property type="match status" value="1"/>
</dbReference>
<keyword evidence="3" id="KW-1185">Reference proteome</keyword>
<feature type="signal peptide" evidence="1">
    <location>
        <begin position="1"/>
        <end position="22"/>
    </location>
</feature>
<dbReference type="OMA" id="GIHKPPH"/>
<keyword evidence="1" id="KW-0732">Signal</keyword>
<dbReference type="Proteomes" id="UP000030651">
    <property type="component" value="Unassembled WGS sequence"/>
</dbReference>
<dbReference type="InterPro" id="IPR011051">
    <property type="entry name" value="RmlC_Cupin_sf"/>
</dbReference>
<dbReference type="RefSeq" id="XP_007838368.1">
    <property type="nucleotide sequence ID" value="XM_007840177.1"/>
</dbReference>
<dbReference type="eggNOG" id="ENOG502S6HE">
    <property type="taxonomic scope" value="Eukaryota"/>
</dbReference>
<dbReference type="AlphaFoldDB" id="W3WQV3"/>
<protein>
    <recommendedName>
        <fullName evidence="4">Small secreted protein</fullName>
    </recommendedName>
</protein>
<dbReference type="GeneID" id="19276609"/>
<evidence type="ECO:0000256" key="1">
    <source>
        <dbReference type="SAM" id="SignalP"/>
    </source>
</evidence>
<name>W3WQV3_PESFW</name>